<name>A0ACB7EES1_NIBAL</name>
<protein>
    <submittedName>
        <fullName evidence="1">Junctional adhesion molecule B</fullName>
    </submittedName>
</protein>
<sequence length="136" mass="15239">MFTHLLPLFVFQHADRGPVCLSVTVSSSKPKVEVHEHTDAVLSCEFKTEKDQSPRIEWKKKGKAVTFVYFNHKFIGSYAGRAKIEGATLTIHSVTQKDSGEYRCEVTASEDHVNLGEATVTLNVLGMTSRKARWTL</sequence>
<keyword evidence="2" id="KW-1185">Reference proteome</keyword>
<dbReference type="Proteomes" id="UP000805704">
    <property type="component" value="Chromosome 8"/>
</dbReference>
<proteinExistence type="predicted"/>
<accession>A0ACB7EES1</accession>
<comment type="caution">
    <text evidence="1">The sequence shown here is derived from an EMBL/GenBank/DDBJ whole genome shotgun (WGS) entry which is preliminary data.</text>
</comment>
<dbReference type="EMBL" id="CM024796">
    <property type="protein sequence ID" value="KAG8000565.1"/>
    <property type="molecule type" value="Genomic_DNA"/>
</dbReference>
<evidence type="ECO:0000313" key="1">
    <source>
        <dbReference type="EMBL" id="KAG8000565.1"/>
    </source>
</evidence>
<organism evidence="1 2">
    <name type="scientific">Nibea albiflora</name>
    <name type="common">Yellow drum</name>
    <name type="synonym">Corvina albiflora</name>
    <dbReference type="NCBI Taxonomy" id="240163"/>
    <lineage>
        <taxon>Eukaryota</taxon>
        <taxon>Metazoa</taxon>
        <taxon>Chordata</taxon>
        <taxon>Craniata</taxon>
        <taxon>Vertebrata</taxon>
        <taxon>Euteleostomi</taxon>
        <taxon>Actinopterygii</taxon>
        <taxon>Neopterygii</taxon>
        <taxon>Teleostei</taxon>
        <taxon>Neoteleostei</taxon>
        <taxon>Acanthomorphata</taxon>
        <taxon>Eupercaria</taxon>
        <taxon>Sciaenidae</taxon>
        <taxon>Nibea</taxon>
    </lineage>
</organism>
<reference evidence="1" key="1">
    <citation type="submission" date="2020-04" db="EMBL/GenBank/DDBJ databases">
        <title>A chromosome-scale assembly and high-density genetic map of the yellow drum (Nibea albiflora) genome.</title>
        <authorList>
            <person name="Xu D."/>
            <person name="Zhang W."/>
            <person name="Chen R."/>
            <person name="Tan P."/>
            <person name="Wang L."/>
            <person name="Song H."/>
            <person name="Tian L."/>
            <person name="Zhu Q."/>
            <person name="Wang B."/>
        </authorList>
    </citation>
    <scope>NUCLEOTIDE SEQUENCE</scope>
    <source>
        <strain evidence="1">ZJHYS-2018</strain>
    </source>
</reference>
<evidence type="ECO:0000313" key="2">
    <source>
        <dbReference type="Proteomes" id="UP000805704"/>
    </source>
</evidence>
<feature type="non-terminal residue" evidence="1">
    <location>
        <position position="136"/>
    </location>
</feature>
<gene>
    <name evidence="1" type="primary">JAM2.2</name>
    <name evidence="1" type="ORF">GBF38_016971</name>
</gene>